<evidence type="ECO:0000313" key="5">
    <source>
        <dbReference type="Proteomes" id="UP001206128"/>
    </source>
</evidence>
<dbReference type="SUPFAM" id="SSF52833">
    <property type="entry name" value="Thioredoxin-like"/>
    <property type="match status" value="1"/>
</dbReference>
<feature type="active site" description="Nucleophile" evidence="2">
    <location>
        <position position="15"/>
    </location>
</feature>
<gene>
    <name evidence="4" type="ORF">LX83_000032</name>
</gene>
<evidence type="ECO:0000256" key="2">
    <source>
        <dbReference type="PIRSR" id="PIRSR006386-1"/>
    </source>
</evidence>
<dbReference type="GO" id="GO:0006749">
    <property type="term" value="P:glutathione metabolic process"/>
    <property type="evidence" value="ECO:0007669"/>
    <property type="project" value="TreeGrafter"/>
</dbReference>
<dbReference type="Proteomes" id="UP001206128">
    <property type="component" value="Unassembled WGS sequence"/>
</dbReference>
<dbReference type="EC" id="5.99.1.4" evidence="1"/>
<keyword evidence="5" id="KW-1185">Reference proteome</keyword>
<name>A0AAE3KDV6_9PSEU</name>
<keyword evidence="1 4" id="KW-0413">Isomerase</keyword>
<dbReference type="GO" id="GO:0018845">
    <property type="term" value="F:2-hydroxychromene-2-carboxylate isomerase activity"/>
    <property type="evidence" value="ECO:0007669"/>
    <property type="project" value="UniProtKB-UniRule"/>
</dbReference>
<organism evidence="4 5">
    <name type="scientific">Goodfellowiella coeruleoviolacea</name>
    <dbReference type="NCBI Taxonomy" id="334858"/>
    <lineage>
        <taxon>Bacteria</taxon>
        <taxon>Bacillati</taxon>
        <taxon>Actinomycetota</taxon>
        <taxon>Actinomycetes</taxon>
        <taxon>Pseudonocardiales</taxon>
        <taxon>Pseudonocardiaceae</taxon>
        <taxon>Goodfellowiella</taxon>
    </lineage>
</organism>
<dbReference type="InterPro" id="IPR001853">
    <property type="entry name" value="DSBA-like_thioredoxin_dom"/>
</dbReference>
<protein>
    <recommendedName>
        <fullName evidence="1">2-hydroxychromene-2-carboxylate isomerase</fullName>
        <ecNumber evidence="1">5.99.1.4</ecNumber>
    </recommendedName>
</protein>
<comment type="similarity">
    <text evidence="1">Belongs to the GST superfamily. NadH family.</text>
</comment>
<dbReference type="Pfam" id="PF01323">
    <property type="entry name" value="DSBA"/>
    <property type="match status" value="1"/>
</dbReference>
<dbReference type="PANTHER" id="PTHR42943:SF2">
    <property type="entry name" value="GLUTATHIONE S-TRANSFERASE KAPPA 1"/>
    <property type="match status" value="1"/>
</dbReference>
<accession>A0AAE3KDV6</accession>
<dbReference type="PIRSF" id="PIRSF006386">
    <property type="entry name" value="HCCAis_GSTk"/>
    <property type="match status" value="1"/>
</dbReference>
<dbReference type="Gene3D" id="3.40.30.10">
    <property type="entry name" value="Glutaredoxin"/>
    <property type="match status" value="1"/>
</dbReference>
<dbReference type="GO" id="GO:0004602">
    <property type="term" value="F:glutathione peroxidase activity"/>
    <property type="evidence" value="ECO:0007669"/>
    <property type="project" value="TreeGrafter"/>
</dbReference>
<proteinExistence type="inferred from homology"/>
<reference evidence="4" key="1">
    <citation type="submission" date="2022-06" db="EMBL/GenBank/DDBJ databases">
        <title>Genomic Encyclopedia of Archaeal and Bacterial Type Strains, Phase II (KMG-II): from individual species to whole genera.</title>
        <authorList>
            <person name="Goeker M."/>
        </authorList>
    </citation>
    <scope>NUCLEOTIDE SEQUENCE</scope>
    <source>
        <strain evidence="4">DSM 43935</strain>
    </source>
</reference>
<evidence type="ECO:0000313" key="4">
    <source>
        <dbReference type="EMBL" id="MCP2163192.1"/>
    </source>
</evidence>
<sequence>MAKTKQLRWYFSLRSPYSWFAYRELLAQHPDVLDAAEWLPVWEPDEWTTRLLADEGVHSLPYTDMSKAKALYILQDTRRLAAARGLSMTWPVDTAPVWEVAHLGYLAALDGNRGREFVAATYRARWEHGRDISDPAVIAEVAAQVGLDAERVAGAHRDPVYRARGVEQLKLVDRQGVFGVPMFLHGRNKFWGVDRLPDFIASVRGSGLPEPEPVDGPVVLGVGADAGHAGGCG</sequence>
<evidence type="ECO:0000256" key="1">
    <source>
        <dbReference type="PIRNR" id="PIRNR006386"/>
    </source>
</evidence>
<comment type="catalytic activity">
    <reaction evidence="1">
        <text>2-hydroxychromene-2-carboxylate = (3E)-4-(2-hydroxyphenyl)-2-oxobut-3-enoate</text>
        <dbReference type="Rhea" id="RHEA:27401"/>
        <dbReference type="ChEBI" id="CHEBI:59350"/>
        <dbReference type="ChEBI" id="CHEBI:59353"/>
        <dbReference type="EC" id="5.99.1.4"/>
    </reaction>
</comment>
<dbReference type="InterPro" id="IPR051924">
    <property type="entry name" value="GST_Kappa/NadH"/>
</dbReference>
<dbReference type="InterPro" id="IPR036249">
    <property type="entry name" value="Thioredoxin-like_sf"/>
</dbReference>
<dbReference type="GO" id="GO:0004364">
    <property type="term" value="F:glutathione transferase activity"/>
    <property type="evidence" value="ECO:0007669"/>
    <property type="project" value="TreeGrafter"/>
</dbReference>
<dbReference type="InterPro" id="IPR014440">
    <property type="entry name" value="HCCAis_GSTk"/>
</dbReference>
<comment type="caution">
    <text evidence="4">The sequence shown here is derived from an EMBL/GenBank/DDBJ whole genome shotgun (WGS) entry which is preliminary data.</text>
</comment>
<dbReference type="PANTHER" id="PTHR42943">
    <property type="entry name" value="GLUTATHIONE S-TRANSFERASE KAPPA"/>
    <property type="match status" value="1"/>
</dbReference>
<dbReference type="AlphaFoldDB" id="A0AAE3KDV6"/>
<evidence type="ECO:0000259" key="3">
    <source>
        <dbReference type="Pfam" id="PF01323"/>
    </source>
</evidence>
<feature type="domain" description="DSBA-like thioredoxin" evidence="3">
    <location>
        <begin position="8"/>
        <end position="199"/>
    </location>
</feature>
<dbReference type="RefSeq" id="WP_253765619.1">
    <property type="nucleotide sequence ID" value="NZ_JAMTCK010000001.1"/>
</dbReference>
<dbReference type="EMBL" id="JAMTCK010000001">
    <property type="protein sequence ID" value="MCP2163192.1"/>
    <property type="molecule type" value="Genomic_DNA"/>
</dbReference>